<dbReference type="EMBL" id="JAAXLS010000006">
    <property type="protein sequence ID" value="NKQ53635.1"/>
    <property type="molecule type" value="Genomic_DNA"/>
</dbReference>
<organism evidence="3 4">
    <name type="scientific">Amycolatopsis acididurans</name>
    <dbReference type="NCBI Taxonomy" id="2724524"/>
    <lineage>
        <taxon>Bacteria</taxon>
        <taxon>Bacillati</taxon>
        <taxon>Actinomycetota</taxon>
        <taxon>Actinomycetes</taxon>
        <taxon>Pseudonocardiales</taxon>
        <taxon>Pseudonocardiaceae</taxon>
        <taxon>Amycolatopsis</taxon>
    </lineage>
</organism>
<evidence type="ECO:0000259" key="2">
    <source>
        <dbReference type="PROSITE" id="PS51819"/>
    </source>
</evidence>
<feature type="compositionally biased region" description="Polar residues" evidence="1">
    <location>
        <begin position="95"/>
        <end position="104"/>
    </location>
</feature>
<accession>A0ABX1J5L5</accession>
<dbReference type="GO" id="GO:0016829">
    <property type="term" value="F:lyase activity"/>
    <property type="evidence" value="ECO:0007669"/>
    <property type="project" value="UniProtKB-KW"/>
</dbReference>
<protein>
    <submittedName>
        <fullName evidence="3">Lactoylglutathione lyase</fullName>
    </submittedName>
</protein>
<dbReference type="PANTHER" id="PTHR21366">
    <property type="entry name" value="GLYOXALASE FAMILY PROTEIN"/>
    <property type="match status" value="1"/>
</dbReference>
<keyword evidence="3" id="KW-0456">Lyase</keyword>
<gene>
    <name evidence="3" type="ORF">HFP15_12175</name>
</gene>
<dbReference type="InterPro" id="IPR029068">
    <property type="entry name" value="Glyas_Bleomycin-R_OHBP_Dase"/>
</dbReference>
<feature type="region of interest" description="Disordered" evidence="1">
    <location>
        <begin position="84"/>
        <end position="115"/>
    </location>
</feature>
<comment type="caution">
    <text evidence="3">The sequence shown here is derived from an EMBL/GenBank/DDBJ whole genome shotgun (WGS) entry which is preliminary data.</text>
</comment>
<sequence>MRAIHHVAITVRDLGEAVEFYTRVLGFGLRTDRPQGFGPGAWLDVGDQQVHLIAGTPPQARGQHFAVLVDDLDATVGQLRAAGTQVSDPAPVGTARQSFLSDPSGNAIELHERTS</sequence>
<dbReference type="PANTHER" id="PTHR21366:SF22">
    <property type="entry name" value="VOC DOMAIN-CONTAINING PROTEIN"/>
    <property type="match status" value="1"/>
</dbReference>
<dbReference type="SUPFAM" id="SSF54593">
    <property type="entry name" value="Glyoxalase/Bleomycin resistance protein/Dihydroxybiphenyl dioxygenase"/>
    <property type="match status" value="1"/>
</dbReference>
<dbReference type="InterPro" id="IPR037523">
    <property type="entry name" value="VOC_core"/>
</dbReference>
<proteinExistence type="predicted"/>
<name>A0ABX1J5L5_9PSEU</name>
<feature type="domain" description="VOC" evidence="2">
    <location>
        <begin position="3"/>
        <end position="113"/>
    </location>
</feature>
<dbReference type="Gene3D" id="3.10.180.10">
    <property type="entry name" value="2,3-Dihydroxybiphenyl 1,2-Dioxygenase, domain 1"/>
    <property type="match status" value="1"/>
</dbReference>
<reference evidence="3 4" key="1">
    <citation type="submission" date="2020-04" db="EMBL/GenBank/DDBJ databases">
        <title>Novel species.</title>
        <authorList>
            <person name="Teo W.F.A."/>
            <person name="Lipun K."/>
            <person name="Srisuk N."/>
            <person name="Duangmal K."/>
        </authorList>
    </citation>
    <scope>NUCLEOTIDE SEQUENCE [LARGE SCALE GENOMIC DNA]</scope>
    <source>
        <strain evidence="3 4">K13G38</strain>
    </source>
</reference>
<dbReference type="InterPro" id="IPR004360">
    <property type="entry name" value="Glyas_Fos-R_dOase_dom"/>
</dbReference>
<dbReference type="PROSITE" id="PS51819">
    <property type="entry name" value="VOC"/>
    <property type="match status" value="1"/>
</dbReference>
<keyword evidence="4" id="KW-1185">Reference proteome</keyword>
<evidence type="ECO:0000256" key="1">
    <source>
        <dbReference type="SAM" id="MobiDB-lite"/>
    </source>
</evidence>
<dbReference type="RefSeq" id="WP_168514762.1">
    <property type="nucleotide sequence ID" value="NZ_JAAXLS010000006.1"/>
</dbReference>
<dbReference type="InterPro" id="IPR050383">
    <property type="entry name" value="GlyoxalaseI/FosfomycinResist"/>
</dbReference>
<evidence type="ECO:0000313" key="4">
    <source>
        <dbReference type="Proteomes" id="UP000715441"/>
    </source>
</evidence>
<dbReference type="Pfam" id="PF00903">
    <property type="entry name" value="Glyoxalase"/>
    <property type="match status" value="1"/>
</dbReference>
<dbReference type="Proteomes" id="UP000715441">
    <property type="component" value="Unassembled WGS sequence"/>
</dbReference>
<evidence type="ECO:0000313" key="3">
    <source>
        <dbReference type="EMBL" id="NKQ53635.1"/>
    </source>
</evidence>